<evidence type="ECO:0000256" key="16">
    <source>
        <dbReference type="PIRSR" id="PIRSR006135-2"/>
    </source>
</evidence>
<sequence length="174" mass="18692">MIAAKTLFLGGARSGKSRLAQAAAERCAGPLHYLATAEAWDDEMTDRIARHRADRDARWRTVDCPLALPEAIGGIADGTILVDCLTLWLTNVMLGDHDVDAHATRLIAAIAATRLPLFVVSNEVGLGIVPDHPLGRAFRDAAGRLNQQVAAAMREVYFVAAGMVLPLQPFPGRD</sequence>
<evidence type="ECO:0000256" key="7">
    <source>
        <dbReference type="ARBA" id="ARBA00007490"/>
    </source>
</evidence>
<feature type="binding site" evidence="16">
    <location>
        <begin position="52"/>
        <end position="55"/>
    </location>
    <ligand>
        <name>GTP</name>
        <dbReference type="ChEBI" id="CHEBI:37565"/>
    </ligand>
</feature>
<keyword evidence="17" id="KW-0548">Nucleotidyltransferase</keyword>
<evidence type="ECO:0000256" key="12">
    <source>
        <dbReference type="ARBA" id="ARBA00022840"/>
    </source>
</evidence>
<keyword evidence="13 14" id="KW-0342">GTP-binding</keyword>
<keyword evidence="12 14" id="KW-0067">ATP-binding</keyword>
<dbReference type="Pfam" id="PF02283">
    <property type="entry name" value="CobU"/>
    <property type="match status" value="1"/>
</dbReference>
<evidence type="ECO:0000256" key="14">
    <source>
        <dbReference type="PIRNR" id="PIRNR006135"/>
    </source>
</evidence>
<evidence type="ECO:0000256" key="9">
    <source>
        <dbReference type="ARBA" id="ARBA00022679"/>
    </source>
</evidence>
<evidence type="ECO:0000256" key="11">
    <source>
        <dbReference type="ARBA" id="ARBA00022777"/>
    </source>
</evidence>
<dbReference type="EMBL" id="JACCBY010000007">
    <property type="protein sequence ID" value="NYD91845.1"/>
    <property type="molecule type" value="Genomic_DNA"/>
</dbReference>
<dbReference type="UniPathway" id="UPA00148">
    <property type="reaction ID" value="UER00236"/>
</dbReference>
<evidence type="ECO:0000256" key="6">
    <source>
        <dbReference type="ARBA" id="ARBA00005159"/>
    </source>
</evidence>
<dbReference type="PANTHER" id="PTHR34848:SF1">
    <property type="entry name" value="BIFUNCTIONAL ADENOSYLCOBALAMIN BIOSYNTHESIS PROTEIN COBU"/>
    <property type="match status" value="1"/>
</dbReference>
<evidence type="ECO:0000313" key="18">
    <source>
        <dbReference type="Proteomes" id="UP000517753"/>
    </source>
</evidence>
<keyword evidence="8 14" id="KW-0169">Cobalamin biosynthesis</keyword>
<dbReference type="PANTHER" id="PTHR34848">
    <property type="match status" value="1"/>
</dbReference>
<evidence type="ECO:0000256" key="1">
    <source>
        <dbReference type="ARBA" id="ARBA00000312"/>
    </source>
</evidence>
<evidence type="ECO:0000313" key="17">
    <source>
        <dbReference type="EMBL" id="NYD91845.1"/>
    </source>
</evidence>
<dbReference type="InterPro" id="IPR003203">
    <property type="entry name" value="CobU/CobP"/>
</dbReference>
<dbReference type="PIRSF" id="PIRSF006135">
    <property type="entry name" value="CobU"/>
    <property type="match status" value="1"/>
</dbReference>
<dbReference type="Proteomes" id="UP000517753">
    <property type="component" value="Unassembled WGS sequence"/>
</dbReference>
<dbReference type="InterPro" id="IPR027417">
    <property type="entry name" value="P-loop_NTPase"/>
</dbReference>
<comment type="pathway">
    <text evidence="6 14">Cofactor biosynthesis; adenosylcobalamin biosynthesis; adenosylcobalamin from cob(II)yrinate a,c-diamide: step 5/7.</text>
</comment>
<comment type="catalytic activity">
    <reaction evidence="1 14">
        <text>adenosylcob(III)inamide + ATP = adenosylcob(III)inamide phosphate + ADP + H(+)</text>
        <dbReference type="Rhea" id="RHEA:15769"/>
        <dbReference type="ChEBI" id="CHEBI:2480"/>
        <dbReference type="ChEBI" id="CHEBI:15378"/>
        <dbReference type="ChEBI" id="CHEBI:30616"/>
        <dbReference type="ChEBI" id="CHEBI:58502"/>
        <dbReference type="ChEBI" id="CHEBI:456216"/>
        <dbReference type="EC" id="2.7.1.156"/>
    </reaction>
</comment>
<proteinExistence type="inferred from homology"/>
<keyword evidence="9 14" id="KW-0808">Transferase</keyword>
<evidence type="ECO:0000256" key="15">
    <source>
        <dbReference type="PIRSR" id="PIRSR006135-1"/>
    </source>
</evidence>
<comment type="caution">
    <text evidence="17">The sequence shown here is derived from an EMBL/GenBank/DDBJ whole genome shotgun (WGS) entry which is preliminary data.</text>
</comment>
<dbReference type="GO" id="GO:0008820">
    <property type="term" value="F:cobinamide phosphate guanylyltransferase activity"/>
    <property type="evidence" value="ECO:0007669"/>
    <property type="project" value="UniProtKB-UniRule"/>
</dbReference>
<dbReference type="EC" id="2.7.7.62" evidence="14"/>
<feature type="binding site" evidence="16">
    <location>
        <begin position="35"/>
        <end position="37"/>
    </location>
    <ligand>
        <name>GTP</name>
        <dbReference type="ChEBI" id="CHEBI:37565"/>
    </ligand>
</feature>
<evidence type="ECO:0000256" key="5">
    <source>
        <dbReference type="ARBA" id="ARBA00004692"/>
    </source>
</evidence>
<feature type="binding site" evidence="16">
    <location>
        <position position="83"/>
    </location>
    <ligand>
        <name>GTP</name>
        <dbReference type="ChEBI" id="CHEBI:37565"/>
    </ligand>
</feature>
<evidence type="ECO:0000256" key="8">
    <source>
        <dbReference type="ARBA" id="ARBA00022573"/>
    </source>
</evidence>
<organism evidence="17 18">
    <name type="scientific">Sphingomonas melonis</name>
    <dbReference type="NCBI Taxonomy" id="152682"/>
    <lineage>
        <taxon>Bacteria</taxon>
        <taxon>Pseudomonadati</taxon>
        <taxon>Pseudomonadota</taxon>
        <taxon>Alphaproteobacteria</taxon>
        <taxon>Sphingomonadales</taxon>
        <taxon>Sphingomonadaceae</taxon>
        <taxon>Sphingomonas</taxon>
    </lineage>
</organism>
<comment type="similarity">
    <text evidence="7 14">Belongs to the CobU/CobP family.</text>
</comment>
<name>A0A7Y9FQZ3_9SPHN</name>
<reference evidence="17 18" key="2">
    <citation type="submission" date="2020-08" db="EMBL/GenBank/DDBJ databases">
        <title>The Agave Microbiome: Exploring the role of microbial communities in plant adaptations to desert environments.</title>
        <authorList>
            <person name="Partida-Martinez L.P."/>
        </authorList>
    </citation>
    <scope>NUCLEOTIDE SEQUENCE [LARGE SCALE GENOMIC DNA]</scope>
    <source>
        <strain evidence="17 18">AS2.3</strain>
    </source>
</reference>
<keyword evidence="11 14" id="KW-0418">Kinase</keyword>
<dbReference type="AlphaFoldDB" id="A0A7Y9FQZ3"/>
<dbReference type="CDD" id="cd00544">
    <property type="entry name" value="CobU"/>
    <property type="match status" value="1"/>
</dbReference>
<dbReference type="NCBIfam" id="NF004469">
    <property type="entry name" value="PRK05800.1"/>
    <property type="match status" value="1"/>
</dbReference>
<dbReference type="GO" id="GO:0043752">
    <property type="term" value="F:adenosylcobinamide kinase activity"/>
    <property type="evidence" value="ECO:0007669"/>
    <property type="project" value="UniProtKB-EC"/>
</dbReference>
<accession>A0A7Y9FQZ3</accession>
<dbReference type="GO" id="GO:0009236">
    <property type="term" value="P:cobalamin biosynthetic process"/>
    <property type="evidence" value="ECO:0007669"/>
    <property type="project" value="UniProtKB-UniRule"/>
</dbReference>
<comment type="function">
    <text evidence="4 14">Catalyzes ATP-dependent phosphorylation of adenosylcobinamide and addition of GMP to adenosylcobinamide phosphate.</text>
</comment>
<feature type="binding site" evidence="16">
    <location>
        <begin position="10"/>
        <end position="17"/>
    </location>
    <ligand>
        <name>GTP</name>
        <dbReference type="ChEBI" id="CHEBI:37565"/>
    </ligand>
</feature>
<keyword evidence="18" id="KW-1185">Reference proteome</keyword>
<evidence type="ECO:0000256" key="10">
    <source>
        <dbReference type="ARBA" id="ARBA00022741"/>
    </source>
</evidence>
<evidence type="ECO:0000256" key="2">
    <source>
        <dbReference type="ARBA" id="ARBA00000711"/>
    </source>
</evidence>
<dbReference type="GO" id="GO:0005524">
    <property type="term" value="F:ATP binding"/>
    <property type="evidence" value="ECO:0007669"/>
    <property type="project" value="UniProtKB-UniRule"/>
</dbReference>
<dbReference type="Gene3D" id="3.40.50.300">
    <property type="entry name" value="P-loop containing nucleotide triphosphate hydrolases"/>
    <property type="match status" value="1"/>
</dbReference>
<feature type="active site" description="GMP-histidine intermediate" evidence="15">
    <location>
        <position position="51"/>
    </location>
</feature>
<gene>
    <name evidence="17" type="ORF">HD841_003664</name>
</gene>
<dbReference type="SUPFAM" id="SSF52540">
    <property type="entry name" value="P-loop containing nucleoside triphosphate hydrolases"/>
    <property type="match status" value="1"/>
</dbReference>
<comment type="catalytic activity">
    <reaction evidence="2 14">
        <text>adenosylcob(III)inamide phosphate + GTP + H(+) = adenosylcob(III)inamide-GDP + diphosphate</text>
        <dbReference type="Rhea" id="RHEA:22712"/>
        <dbReference type="ChEBI" id="CHEBI:15378"/>
        <dbReference type="ChEBI" id="CHEBI:33019"/>
        <dbReference type="ChEBI" id="CHEBI:37565"/>
        <dbReference type="ChEBI" id="CHEBI:58502"/>
        <dbReference type="ChEBI" id="CHEBI:60487"/>
        <dbReference type="EC" id="2.7.7.62"/>
    </reaction>
</comment>
<comment type="catalytic activity">
    <reaction evidence="3">
        <text>adenosylcob(III)inamide + GTP = adenosylcob(III)inamide phosphate + GDP + H(+)</text>
        <dbReference type="Rhea" id="RHEA:15765"/>
        <dbReference type="ChEBI" id="CHEBI:2480"/>
        <dbReference type="ChEBI" id="CHEBI:15378"/>
        <dbReference type="ChEBI" id="CHEBI:37565"/>
        <dbReference type="ChEBI" id="CHEBI:58189"/>
        <dbReference type="ChEBI" id="CHEBI:58502"/>
        <dbReference type="EC" id="2.7.1.156"/>
    </reaction>
</comment>
<reference evidence="17 18" key="1">
    <citation type="submission" date="2020-07" db="EMBL/GenBank/DDBJ databases">
        <authorList>
            <person name="Partida-Martinez L."/>
            <person name="Huntemann M."/>
            <person name="Clum A."/>
            <person name="Wang J."/>
            <person name="Palaniappan K."/>
            <person name="Ritter S."/>
            <person name="Chen I.-M."/>
            <person name="Stamatis D."/>
            <person name="Reddy T."/>
            <person name="O'Malley R."/>
            <person name="Daum C."/>
            <person name="Shapiro N."/>
            <person name="Ivanova N."/>
            <person name="Kyrpides N."/>
            <person name="Woyke T."/>
        </authorList>
    </citation>
    <scope>NUCLEOTIDE SEQUENCE [LARGE SCALE GENOMIC DNA]</scope>
    <source>
        <strain evidence="17 18">AS2.3</strain>
    </source>
</reference>
<dbReference type="GO" id="GO:0005525">
    <property type="term" value="F:GTP binding"/>
    <property type="evidence" value="ECO:0007669"/>
    <property type="project" value="UniProtKB-UniRule"/>
</dbReference>
<comment type="pathway">
    <text evidence="5 14">Cofactor biosynthesis; adenosylcobalamin biosynthesis; adenosylcobalamin from cob(II)yrinate a,c-diamide: step 6/7.</text>
</comment>
<protein>
    <recommendedName>
        <fullName evidence="14">Bifunctional adenosylcobalamin biosynthesis protein</fullName>
        <ecNumber evidence="14">2.7.1.156</ecNumber>
        <ecNumber evidence="14">2.7.7.62</ecNumber>
    </recommendedName>
</protein>
<keyword evidence="10 14" id="KW-0547">Nucleotide-binding</keyword>
<dbReference type="EC" id="2.7.1.156" evidence="14"/>
<evidence type="ECO:0000256" key="3">
    <source>
        <dbReference type="ARBA" id="ARBA00001522"/>
    </source>
</evidence>
<evidence type="ECO:0000256" key="13">
    <source>
        <dbReference type="ARBA" id="ARBA00023134"/>
    </source>
</evidence>
<evidence type="ECO:0000256" key="4">
    <source>
        <dbReference type="ARBA" id="ARBA00003889"/>
    </source>
</evidence>